<protein>
    <submittedName>
        <fullName evidence="2">Uncharacterized protein</fullName>
    </submittedName>
</protein>
<dbReference type="Proteomes" id="UP000784294">
    <property type="component" value="Unassembled WGS sequence"/>
</dbReference>
<evidence type="ECO:0000313" key="2">
    <source>
        <dbReference type="EMBL" id="VEL24728.1"/>
    </source>
</evidence>
<proteinExistence type="predicted"/>
<comment type="caution">
    <text evidence="2">The sequence shown here is derived from an EMBL/GenBank/DDBJ whole genome shotgun (WGS) entry which is preliminary data.</text>
</comment>
<dbReference type="AlphaFoldDB" id="A0A3S5ATE3"/>
<sequence>MGRSSLLRRRKLQLLRRCLVRLRPSVPVGYPPTDTFRPSEQPFSSRLNGRLVFSLHRTHMPSSVAAVLAAIAPIHMPNSRQQGGCTSAVPTGLRARKPRGKSEMSPIGNPVHISPS</sequence>
<keyword evidence="3" id="KW-1185">Reference proteome</keyword>
<evidence type="ECO:0000256" key="1">
    <source>
        <dbReference type="SAM" id="MobiDB-lite"/>
    </source>
</evidence>
<evidence type="ECO:0000313" key="3">
    <source>
        <dbReference type="Proteomes" id="UP000784294"/>
    </source>
</evidence>
<feature type="compositionally biased region" description="Polar residues" evidence="1">
    <location>
        <begin position="79"/>
        <end position="89"/>
    </location>
</feature>
<gene>
    <name evidence="2" type="ORF">PXEA_LOCUS18168</name>
</gene>
<dbReference type="EMBL" id="CAAALY010069321">
    <property type="protein sequence ID" value="VEL24728.1"/>
    <property type="molecule type" value="Genomic_DNA"/>
</dbReference>
<name>A0A3S5ATE3_9PLAT</name>
<accession>A0A3S5ATE3</accession>
<organism evidence="2 3">
    <name type="scientific">Protopolystoma xenopodis</name>
    <dbReference type="NCBI Taxonomy" id="117903"/>
    <lineage>
        <taxon>Eukaryota</taxon>
        <taxon>Metazoa</taxon>
        <taxon>Spiralia</taxon>
        <taxon>Lophotrochozoa</taxon>
        <taxon>Platyhelminthes</taxon>
        <taxon>Monogenea</taxon>
        <taxon>Polyopisthocotylea</taxon>
        <taxon>Polystomatidea</taxon>
        <taxon>Polystomatidae</taxon>
        <taxon>Protopolystoma</taxon>
    </lineage>
</organism>
<feature type="region of interest" description="Disordered" evidence="1">
    <location>
        <begin position="79"/>
        <end position="116"/>
    </location>
</feature>
<reference evidence="2" key="1">
    <citation type="submission" date="2018-11" db="EMBL/GenBank/DDBJ databases">
        <authorList>
            <consortium name="Pathogen Informatics"/>
        </authorList>
    </citation>
    <scope>NUCLEOTIDE SEQUENCE</scope>
</reference>